<keyword evidence="2" id="KW-1185">Reference proteome</keyword>
<dbReference type="AlphaFoldDB" id="A0ABD1H438"/>
<protein>
    <submittedName>
        <fullName evidence="1">Peroxiredoxin-like 2A</fullName>
    </submittedName>
</protein>
<dbReference type="Proteomes" id="UP001567538">
    <property type="component" value="Unassembled WGS sequence"/>
</dbReference>
<evidence type="ECO:0000313" key="1">
    <source>
        <dbReference type="EMBL" id="KAL1551179.1"/>
    </source>
</evidence>
<comment type="caution">
    <text evidence="1">The sequence shown here is derived from an EMBL/GenBank/DDBJ whole genome shotgun (WGS) entry which is preliminary data.</text>
</comment>
<name>A0ABD1H438_SALDI</name>
<reference evidence="1 2" key="1">
    <citation type="submission" date="2024-06" db="EMBL/GenBank/DDBJ databases">
        <title>A chromosome level genome sequence of Diviner's sage (Salvia divinorum).</title>
        <authorList>
            <person name="Ford S.A."/>
            <person name="Ro D.-K."/>
            <person name="Ness R.W."/>
            <person name="Phillips M.A."/>
        </authorList>
    </citation>
    <scope>NUCLEOTIDE SEQUENCE [LARGE SCALE GENOMIC DNA]</scope>
    <source>
        <strain evidence="1">SAF-2024a</strain>
        <tissue evidence="1">Leaf</tissue>
    </source>
</reference>
<proteinExistence type="predicted"/>
<sequence>MTGGRSSSRLLVEGSCSKTSSYLVSYSILERSQTTEEQRLPACKIISRVKFIERNFGDWAPLPEVIDICARIQSTQNNQLDSTKTLKEESKE</sequence>
<gene>
    <name evidence="1" type="ORF">AAHA92_19054</name>
</gene>
<accession>A0ABD1H438</accession>
<dbReference type="EMBL" id="JBEAFC010000007">
    <property type="protein sequence ID" value="KAL1551179.1"/>
    <property type="molecule type" value="Genomic_DNA"/>
</dbReference>
<evidence type="ECO:0000313" key="2">
    <source>
        <dbReference type="Proteomes" id="UP001567538"/>
    </source>
</evidence>
<organism evidence="1 2">
    <name type="scientific">Salvia divinorum</name>
    <name type="common">Maria pastora</name>
    <name type="synonym">Diviner's sage</name>
    <dbReference type="NCBI Taxonomy" id="28513"/>
    <lineage>
        <taxon>Eukaryota</taxon>
        <taxon>Viridiplantae</taxon>
        <taxon>Streptophyta</taxon>
        <taxon>Embryophyta</taxon>
        <taxon>Tracheophyta</taxon>
        <taxon>Spermatophyta</taxon>
        <taxon>Magnoliopsida</taxon>
        <taxon>eudicotyledons</taxon>
        <taxon>Gunneridae</taxon>
        <taxon>Pentapetalae</taxon>
        <taxon>asterids</taxon>
        <taxon>lamiids</taxon>
        <taxon>Lamiales</taxon>
        <taxon>Lamiaceae</taxon>
        <taxon>Nepetoideae</taxon>
        <taxon>Mentheae</taxon>
        <taxon>Salviinae</taxon>
        <taxon>Salvia</taxon>
        <taxon>Salvia subgen. Calosphace</taxon>
    </lineage>
</organism>